<dbReference type="EMBL" id="JAJJMB010013076">
    <property type="protein sequence ID" value="KAI3871124.1"/>
    <property type="molecule type" value="Genomic_DNA"/>
</dbReference>
<organism evidence="1 2">
    <name type="scientific">Papaver atlanticum</name>
    <dbReference type="NCBI Taxonomy" id="357466"/>
    <lineage>
        <taxon>Eukaryota</taxon>
        <taxon>Viridiplantae</taxon>
        <taxon>Streptophyta</taxon>
        <taxon>Embryophyta</taxon>
        <taxon>Tracheophyta</taxon>
        <taxon>Spermatophyta</taxon>
        <taxon>Magnoliopsida</taxon>
        <taxon>Ranunculales</taxon>
        <taxon>Papaveraceae</taxon>
        <taxon>Papaveroideae</taxon>
        <taxon>Papaver</taxon>
    </lineage>
</organism>
<name>A0AAD4S7Q7_9MAGN</name>
<protein>
    <submittedName>
        <fullName evidence="1">Uncharacterized protein</fullName>
    </submittedName>
</protein>
<reference evidence="1" key="1">
    <citation type="submission" date="2022-04" db="EMBL/GenBank/DDBJ databases">
        <title>A functionally conserved STORR gene fusion in Papaver species that diverged 16.8 million years ago.</title>
        <authorList>
            <person name="Catania T."/>
        </authorList>
    </citation>
    <scope>NUCLEOTIDE SEQUENCE</scope>
    <source>
        <strain evidence="1">S-188037</strain>
    </source>
</reference>
<proteinExistence type="predicted"/>
<evidence type="ECO:0000313" key="1">
    <source>
        <dbReference type="EMBL" id="KAI3871124.1"/>
    </source>
</evidence>
<dbReference type="AlphaFoldDB" id="A0AAD4S7Q7"/>
<dbReference type="Proteomes" id="UP001202328">
    <property type="component" value="Unassembled WGS sequence"/>
</dbReference>
<accession>A0AAD4S7Q7</accession>
<evidence type="ECO:0000313" key="2">
    <source>
        <dbReference type="Proteomes" id="UP001202328"/>
    </source>
</evidence>
<keyword evidence="2" id="KW-1185">Reference proteome</keyword>
<comment type="caution">
    <text evidence="1">The sequence shown here is derived from an EMBL/GenBank/DDBJ whole genome shotgun (WGS) entry which is preliminary data.</text>
</comment>
<gene>
    <name evidence="1" type="ORF">MKW98_015024</name>
</gene>
<sequence>MEVVMLCGMEATSRRDGSWRRNDWVAVVDGGSRLKLLVVTVLIFSCRARRIFLPGYGGLSSTSAKLHSKCLRNVPKETMMPMLRWKKISGEALRNT</sequence>